<dbReference type="AlphaFoldDB" id="A0A0P8A9I2"/>
<evidence type="ECO:0000256" key="3">
    <source>
        <dbReference type="RuleBase" id="RU368051"/>
    </source>
</evidence>
<comment type="caution">
    <text evidence="4">The sequence shown here is derived from an EMBL/GenBank/DDBJ whole genome shotgun (WGS) entry which is preliminary data.</text>
</comment>
<dbReference type="Pfam" id="PF01954">
    <property type="entry name" value="AF2212-like"/>
    <property type="match status" value="1"/>
</dbReference>
<comment type="function">
    <text evidence="3">Antitoxin component of a type II toxin-antitoxin (TA) system.</text>
</comment>
<comment type="similarity">
    <text evidence="1 3">Belongs to the UPF0165 family.</text>
</comment>
<dbReference type="InterPro" id="IPR008203">
    <property type="entry name" value="AF2212-like"/>
</dbReference>
<dbReference type="Gene3D" id="4.10.1150.10">
    <property type="entry name" value="AF2212/PG0164-like"/>
    <property type="match status" value="1"/>
</dbReference>
<sequence length="68" mass="8041">MVNKMTEVFECIYEGGVFKPLGKVIEVKEGERVKVRIEKKIDFEPIKLKKRITIDKIMKIRNELWTSS</sequence>
<evidence type="ECO:0000313" key="4">
    <source>
        <dbReference type="EMBL" id="KPQ44951.1"/>
    </source>
</evidence>
<dbReference type="InterPro" id="IPR024069">
    <property type="entry name" value="AF2212-like_dom_sf"/>
</dbReference>
<protein>
    <recommendedName>
        <fullName evidence="3">Antitoxin</fullName>
    </recommendedName>
</protein>
<evidence type="ECO:0000313" key="5">
    <source>
        <dbReference type="Proteomes" id="UP000050360"/>
    </source>
</evidence>
<dbReference type="EMBL" id="LKCM01000039">
    <property type="protein sequence ID" value="KPQ44951.1"/>
    <property type="molecule type" value="Genomic_DNA"/>
</dbReference>
<gene>
    <name evidence="4" type="ORF">MPEBLZ_00460</name>
</gene>
<dbReference type="SUPFAM" id="SSF141694">
    <property type="entry name" value="AF2212/PG0164-like"/>
    <property type="match status" value="1"/>
</dbReference>
<reference evidence="4 5" key="1">
    <citation type="submission" date="2015-09" db="EMBL/GenBank/DDBJ databases">
        <title>A metagenomics-based metabolic model of nitrate-dependent anaerobic oxidation of methane by Methanoperedens-like archaea.</title>
        <authorList>
            <person name="Arshad A."/>
            <person name="Speth D.R."/>
            <person name="De Graaf R.M."/>
            <person name="Op Den Camp H.J."/>
            <person name="Jetten M.S."/>
            <person name="Welte C.U."/>
        </authorList>
    </citation>
    <scope>NUCLEOTIDE SEQUENCE [LARGE SCALE GENOMIC DNA]</scope>
</reference>
<keyword evidence="2 3" id="KW-1277">Toxin-antitoxin system</keyword>
<organism evidence="4 5">
    <name type="scientific">Candidatus Methanoperedens nitratireducens</name>
    <dbReference type="NCBI Taxonomy" id="1392998"/>
    <lineage>
        <taxon>Archaea</taxon>
        <taxon>Methanobacteriati</taxon>
        <taxon>Methanobacteriota</taxon>
        <taxon>Stenosarchaea group</taxon>
        <taxon>Methanomicrobia</taxon>
        <taxon>Methanosarcinales</taxon>
        <taxon>ANME-2 cluster</taxon>
        <taxon>Candidatus Methanoperedentaceae</taxon>
        <taxon>Candidatus Methanoperedens</taxon>
    </lineage>
</organism>
<evidence type="ECO:0000256" key="1">
    <source>
        <dbReference type="ARBA" id="ARBA00006615"/>
    </source>
</evidence>
<evidence type="ECO:0000256" key="2">
    <source>
        <dbReference type="ARBA" id="ARBA00022649"/>
    </source>
</evidence>
<dbReference type="Proteomes" id="UP000050360">
    <property type="component" value="Unassembled WGS sequence"/>
</dbReference>
<proteinExistence type="inferred from homology"/>
<accession>A0A0P8A9I2</accession>
<name>A0A0P8A9I2_9EURY</name>